<evidence type="ECO:0000313" key="7">
    <source>
        <dbReference type="EMBL" id="TCU57147.1"/>
    </source>
</evidence>
<keyword evidence="5" id="KW-0598">Phosphotransferase system</keyword>
<evidence type="ECO:0000259" key="6">
    <source>
        <dbReference type="PROSITE" id="PS51094"/>
    </source>
</evidence>
<dbReference type="SUPFAM" id="SSF55804">
    <property type="entry name" value="Phoshotransferase/anion transport protein"/>
    <property type="match status" value="1"/>
</dbReference>
<dbReference type="Pfam" id="PF00359">
    <property type="entry name" value="PTS_EIIA_2"/>
    <property type="match status" value="1"/>
</dbReference>
<feature type="domain" description="PTS EIIA type-2" evidence="6">
    <location>
        <begin position="1"/>
        <end position="146"/>
    </location>
</feature>
<gene>
    <name evidence="7" type="ORF">EDD61_11948</name>
</gene>
<dbReference type="Gene3D" id="3.40.930.10">
    <property type="entry name" value="Mannitol-specific EII, Chain A"/>
    <property type="match status" value="1"/>
</dbReference>
<evidence type="ECO:0000256" key="2">
    <source>
        <dbReference type="ARBA" id="ARBA00022553"/>
    </source>
</evidence>
<name>A0A4R3T8N5_9FIRM</name>
<dbReference type="RefSeq" id="WP_008690380.1">
    <property type="nucleotide sequence ID" value="NZ_AP024510.1"/>
</dbReference>
<dbReference type="GO" id="GO:0016020">
    <property type="term" value="C:membrane"/>
    <property type="evidence" value="ECO:0007669"/>
    <property type="project" value="InterPro"/>
</dbReference>
<dbReference type="GO" id="GO:0009401">
    <property type="term" value="P:phosphoenolpyruvate-dependent sugar phosphotransferase system"/>
    <property type="evidence" value="ECO:0007669"/>
    <property type="project" value="UniProtKB-KW"/>
</dbReference>
<dbReference type="PANTHER" id="PTHR47738">
    <property type="entry name" value="PTS SYSTEM FRUCTOSE-LIKE EIIA COMPONENT-RELATED"/>
    <property type="match status" value="1"/>
</dbReference>
<dbReference type="GeneID" id="73796965"/>
<keyword evidence="4" id="KW-0808">Transferase</keyword>
<protein>
    <submittedName>
        <fullName evidence="7">PTS system IIA component (Fru family)</fullName>
    </submittedName>
</protein>
<dbReference type="PROSITE" id="PS51094">
    <property type="entry name" value="PTS_EIIA_TYPE_2"/>
    <property type="match status" value="1"/>
</dbReference>
<dbReference type="InterPro" id="IPR016152">
    <property type="entry name" value="PTrfase/Anion_transptr"/>
</dbReference>
<dbReference type="InterPro" id="IPR004715">
    <property type="entry name" value="PTS_IIA_fruc"/>
</dbReference>
<keyword evidence="8" id="KW-1185">Reference proteome</keyword>
<keyword evidence="2" id="KW-0597">Phosphoprotein</keyword>
<dbReference type="PANTHER" id="PTHR47738:SF2">
    <property type="entry name" value="PTS SYSTEM FRUCTOSE-LIKE EIIA COMPONENT"/>
    <property type="match status" value="1"/>
</dbReference>
<dbReference type="NCBIfam" id="TIGR00848">
    <property type="entry name" value="fruA"/>
    <property type="match status" value="1"/>
</dbReference>
<evidence type="ECO:0000256" key="4">
    <source>
        <dbReference type="ARBA" id="ARBA00022679"/>
    </source>
</evidence>
<evidence type="ECO:0000256" key="3">
    <source>
        <dbReference type="ARBA" id="ARBA00022597"/>
    </source>
</evidence>
<evidence type="ECO:0000256" key="5">
    <source>
        <dbReference type="ARBA" id="ARBA00022683"/>
    </source>
</evidence>
<dbReference type="Proteomes" id="UP000295773">
    <property type="component" value="Unassembled WGS sequence"/>
</dbReference>
<evidence type="ECO:0000256" key="1">
    <source>
        <dbReference type="ARBA" id="ARBA00022448"/>
    </source>
</evidence>
<reference evidence="7 8" key="1">
    <citation type="submission" date="2019-03" db="EMBL/GenBank/DDBJ databases">
        <title>Genomic Encyclopedia of Type Strains, Phase IV (KMG-IV): sequencing the most valuable type-strain genomes for metagenomic binning, comparative biology and taxonomic classification.</title>
        <authorList>
            <person name="Goeker M."/>
        </authorList>
    </citation>
    <scope>NUCLEOTIDE SEQUENCE [LARGE SCALE GENOMIC DNA]</scope>
    <source>
        <strain evidence="7 8">DSM 29481</strain>
    </source>
</reference>
<accession>A0A4R3T8N5</accession>
<comment type="caution">
    <text evidence="7">The sequence shown here is derived from an EMBL/GenBank/DDBJ whole genome shotgun (WGS) entry which is preliminary data.</text>
</comment>
<proteinExistence type="predicted"/>
<dbReference type="InterPro" id="IPR051541">
    <property type="entry name" value="PTS_SugarTrans_NitroReg"/>
</dbReference>
<dbReference type="InterPro" id="IPR002178">
    <property type="entry name" value="PTS_EIIA_type-2_dom"/>
</dbReference>
<keyword evidence="3" id="KW-0762">Sugar transport</keyword>
<keyword evidence="1" id="KW-0813">Transport</keyword>
<organism evidence="7 8">
    <name type="scientific">Longicatena caecimuris</name>
    <dbReference type="NCBI Taxonomy" id="1796635"/>
    <lineage>
        <taxon>Bacteria</taxon>
        <taxon>Bacillati</taxon>
        <taxon>Bacillota</taxon>
        <taxon>Erysipelotrichia</taxon>
        <taxon>Erysipelotrichales</taxon>
        <taxon>Erysipelotrichaceae</taxon>
        <taxon>Longicatena</taxon>
    </lineage>
</organism>
<dbReference type="GO" id="GO:0008982">
    <property type="term" value="F:protein-N(PI)-phosphohistidine-sugar phosphotransferase activity"/>
    <property type="evidence" value="ECO:0007669"/>
    <property type="project" value="InterPro"/>
</dbReference>
<evidence type="ECO:0000313" key="8">
    <source>
        <dbReference type="Proteomes" id="UP000295773"/>
    </source>
</evidence>
<dbReference type="AlphaFoldDB" id="A0A4R3T8N5"/>
<dbReference type="EMBL" id="SMBP01000019">
    <property type="protein sequence ID" value="TCU57147.1"/>
    <property type="molecule type" value="Genomic_DNA"/>
</dbReference>
<sequence>MFTKEIVNVSDQQFQDKREVISYLADLADKAGKITDKKSYVEAVLKREEVVSTAIGYSVAIPHGESDAVKDTFVACLKLNHPLQWDEEQVNLIFMIGVPLASRNAEHLRILAMLSRHLIKADFRQQLQDAKTSEAFYDCISVLEEE</sequence>
<dbReference type="CDD" id="cd00211">
    <property type="entry name" value="PTS_IIA_fru"/>
    <property type="match status" value="1"/>
</dbReference>
<dbReference type="PROSITE" id="PS00372">
    <property type="entry name" value="PTS_EIIA_TYPE_2_HIS"/>
    <property type="match status" value="1"/>
</dbReference>